<proteinExistence type="predicted"/>
<protein>
    <submittedName>
        <fullName evidence="1">Uncharacterized protein</fullName>
    </submittedName>
</protein>
<name>A0A815PIM6_9BILA</name>
<reference evidence="1" key="1">
    <citation type="submission" date="2021-02" db="EMBL/GenBank/DDBJ databases">
        <authorList>
            <person name="Nowell W R."/>
        </authorList>
    </citation>
    <scope>NUCLEOTIDE SEQUENCE</scope>
</reference>
<evidence type="ECO:0000313" key="2">
    <source>
        <dbReference type="Proteomes" id="UP000663889"/>
    </source>
</evidence>
<accession>A0A815PIM6</accession>
<sequence length="165" mass="19080">MNLDEKNWNMILTLPTFYVRHNHAKQENLNISDLAVDIQLLNMNGRFVSSLSHSHSNRPLLIIAEAYALDEWPIGSRICYVQPKCDADRISIADDFIKATKYRIPLLIDPVSENNLYSKVYCPWPIRFYIIDHMKKLSCIAQPIQDSFSLELIKNALDDAIQQCQ</sequence>
<comment type="caution">
    <text evidence="1">The sequence shown here is derived from an EMBL/GenBank/DDBJ whole genome shotgun (WGS) entry which is preliminary data.</text>
</comment>
<gene>
    <name evidence="1" type="ORF">SEV965_LOCUS33650</name>
</gene>
<dbReference type="Gene3D" id="3.40.30.10">
    <property type="entry name" value="Glutaredoxin"/>
    <property type="match status" value="1"/>
</dbReference>
<dbReference type="AlphaFoldDB" id="A0A815PIM6"/>
<organism evidence="1 2">
    <name type="scientific">Rotaria sordida</name>
    <dbReference type="NCBI Taxonomy" id="392033"/>
    <lineage>
        <taxon>Eukaryota</taxon>
        <taxon>Metazoa</taxon>
        <taxon>Spiralia</taxon>
        <taxon>Gnathifera</taxon>
        <taxon>Rotifera</taxon>
        <taxon>Eurotatoria</taxon>
        <taxon>Bdelloidea</taxon>
        <taxon>Philodinida</taxon>
        <taxon>Philodinidae</taxon>
        <taxon>Rotaria</taxon>
    </lineage>
</organism>
<evidence type="ECO:0000313" key="1">
    <source>
        <dbReference type="EMBL" id="CAF1450214.1"/>
    </source>
</evidence>
<dbReference type="EMBL" id="CAJNOU010004664">
    <property type="protein sequence ID" value="CAF1450214.1"/>
    <property type="molecule type" value="Genomic_DNA"/>
</dbReference>
<dbReference type="Proteomes" id="UP000663889">
    <property type="component" value="Unassembled WGS sequence"/>
</dbReference>